<dbReference type="InterPro" id="IPR050708">
    <property type="entry name" value="T6SS_VgrG/RHS"/>
</dbReference>
<dbReference type="Gene3D" id="2.180.10.10">
    <property type="entry name" value="RHS repeat-associated core"/>
    <property type="match status" value="1"/>
</dbReference>
<evidence type="ECO:0000313" key="2">
    <source>
        <dbReference type="EMBL" id="NOK12840.1"/>
    </source>
</evidence>
<sequence length="2694" mass="287241">MSIETSSNPVGVTEEATIPSLRTFQNLNASDAGLTDNVNLFRGNVSFQLPLLTLENRGGLKADVLLSYDSEVQVEVSTRNLESPTGIVGLGWSLPYEMIVLDVRGSVSQYDDAYYLAATDGSRSQLFLTNRTSTEWTFESENEDFSRIVYQPQQQVWRITTTDGLVRIYGADVQAGEDPNALRMAIKWGGAKGNWTDSSVQGGQSTFPISWNLASVQNAWGDRIVFSYSRFPDDQVRIGGQGGLTYSRASYLTGIRDPSGRTVNFHYADKLNTPTIAEYQKPHQNPTSNVEAFQDRYETRFLDSVTVIQHVAQSPVEVFTLRLQYSVEQLADPSTPGPSSSLYKRYLRGITTVNGAGKLLPGMRFDYYTGTEPASGPVHRGALKSLTFPSGGTVTYSYSAQPLQGTALDLTLQRTDPDWVPGIPRAWFGPDAVVVTHYDAADGQRLTVSVYDWNGRWLASQPLSQQLDYGLDLSTLDVSFQDDFFLVSGMTGGAGTNGQLVAWAVTPAFGRYGDWDAVALDTPDVLSQDNSYQAVTGRAFVALAVAGQSDIARYTWNPRERSWVRDDLLLTTTMDGQWVLGANENVLTVCQYQQGMPLTLTLHYLDPVTRNWNDSLAPLDSIPQYVWSQELPKLSFSLSSTFVTATYLTAADESRNTVDYTVRVYPWDRDFNPLPQPPAIVATDVPADTKEPIFQSSATGSLVGNVGNLLRFNGDQWQRGTFGDFNEGTDVARFAYGGDLAVGVSSDKSAIATYDPYGDQFVTLIPAGGTQGPATPTLNGRLVTVRNRIYEQQPTGELVLLDQQLPLDSVYVANQAPYFLAYGMPDGTSYAWLMKNGVLAQDATLLTGRVYVPDDAAGPGTDLVGPSAFVTYVGSSFDEPDSITLHRVLNQQTGGQVPTFVVASVESRDGLGVPVQAAFDYNLPGSVGTCGPYGLASQFSQVKAALGTNQTTSCPEGYSVYEYQDGLTPQGDTSNTPYSLLNGLLKRVSGYDSAGHEVARTVREWEVVRTVIDAATGASRKLLGAYVRQKQTSDTVFDVNPMGASAQPPLTRVTSTLYDEANGQVRSSVSTNYNPATGADETVTESFVYAYEKYPAFATPAVNLLAPRAQRTVTVDGAIVLSEATTWTQVGAYLAPAAFRNFLALDAGATLSPSDWANATLPSASHWKRRWEVTQRDLRGEIQEYIAEDGLTNAKLLDTTQELVVATFGNASVVAGQVAYQDFESYEDLTGWTLAGSAATLSAAIASGDSFTGLRAVGLAGTQAASPLERTLNVTETVGQRYIVSCWLKTPTGFDAGPGGSSCYVTGASGPLASVAIPDTGGAWTYFYVLFDLPADTSPQALTLGFSNTRGQELRIDNIRFSPFAATFTGSVYDAVRLVEDAQVLDIGAMHRHVQGDFQETDLAVDALEAVILMKGAYLSRRGNQGSFSAQDPNCLITLKPRGMGVYESFNVGDVFAGTWTSEVPAAWTTSGGALRHAASQQQGAIHYTGFPEPTEGVQDRFGVSVRVRPDGRLTSQVGMLLGPALQLLWQPSQATWALQENGGTVATAPVRSLLDVASSFTATLDAGTLPPEFLNLFPLAGLPLAPGSTVVVVSSGQAWCVSDAASRARYYLVAGNGAVHVTAFPQQWLVLVQDAQLILVTDGGLALTHLCAQTPSRDFALVATDGVAFDQACFITDPDVQLSYLDGGGRLNQEQVVLDSGLLATAMIHDTMGRDAIRTQGAVVTPTGATWGAYQQDLATFDWDTLTMSGLVKTQNPASGAFPYTRSRYEASPLGREVERGVPGDAYAIPTSPGTPAHTARWEYGLNDGSLGVTAGKLARTTSITPDGITSVAMVDQRGSSILTAVRSSAASAPAVWQITRNVYDAAGRCTSTTMPMGWTDTFSYDFIGQPLTETRANAGTTRSMYDARGRLRFQQDARGAAATTPYIRYWKYDAKSRVIEEGCAPSTWPGTLAQHLEDPSYPQATASNLYTYDLVSPTLTPADLFSLGQLVKVVSQNQVDPAVPGTDSFTSTEVLTYDIYITVREYAVQVSGDPTVHVTQYTYDNLGDINFIGYPGTDGVSLDYQRDVAGRVARLLVNGQRIAAYTYGTNGGIATEAVYTDAGQQVGVTRTFAYAPPGWLQQTQGSQFSETTDYALPPGGGAGWYGGMPSRVTTAARGSRPERVSNFGMDPRGWLSSVDAGDGQGAQPYTYDANGNLTRQANVTQTYTPATKDRAQSLTAPPEAVTFGYDANGNQTTLVDTTGGNDGSTSTWDGFRDRVLETRMGDGTRVDVRYGRDARRLLKTVTQATGTSVSKLYLRGAGNDVLVELSGDGSVQYIWGPRGPVQVRSNGLRAFIVTDRLGSIRAVVDEQANLLAGYDYLPYGDTAGGPLGSQPDIIPYRFVARELDETGDYDFRARMYSPRQGRLRSTDPRHQFSSPYAYAGNNPLVYIDPDGEFFVELIAALVAAATAVAAAVVEVAPAIAIGAGLGAVAGIVNGAVSVASSGATGSEAAGIFFGTLAISTVGGALSGGLTGGVAIAAQSVITNATLATATTIAVGAVVEGGVSSAQASAQAALMGDDPATAAWQSFVTGTIGSAVGGSVGGILKKPLSTTSLKGTVQASIRGVSAGVAGGLASAPVNAALTKADATSTLIGFIQGVAFGALNGLVPEVTNYKLEKQVQRQQARANENAFRRNQALNAQNTILNDDAGL</sequence>
<gene>
    <name evidence="2" type="ORF">HNS30_27730</name>
</gene>
<accession>A0A7Y4JX78</accession>
<feature type="domain" description="DUF6443" evidence="1">
    <location>
        <begin position="1681"/>
        <end position="1790"/>
    </location>
</feature>
<dbReference type="NCBIfam" id="TIGR03696">
    <property type="entry name" value="Rhs_assc_core"/>
    <property type="match status" value="1"/>
</dbReference>
<dbReference type="PANTHER" id="PTHR32305">
    <property type="match status" value="1"/>
</dbReference>
<proteinExistence type="predicted"/>
<dbReference type="InterPro" id="IPR022385">
    <property type="entry name" value="Rhs_assc_core"/>
</dbReference>
<evidence type="ECO:0000313" key="3">
    <source>
        <dbReference type="Proteomes" id="UP000528460"/>
    </source>
</evidence>
<dbReference type="PANTHER" id="PTHR32305:SF15">
    <property type="entry name" value="PROTEIN RHSA-RELATED"/>
    <property type="match status" value="1"/>
</dbReference>
<protein>
    <submittedName>
        <fullName evidence="2">RHS repeat-associated core domain-containing protein</fullName>
    </submittedName>
</protein>
<dbReference type="Pfam" id="PF20041">
    <property type="entry name" value="DUF6443"/>
    <property type="match status" value="1"/>
</dbReference>
<organism evidence="2 3">
    <name type="scientific">Corallococcus exercitus</name>
    <dbReference type="NCBI Taxonomy" id="2316736"/>
    <lineage>
        <taxon>Bacteria</taxon>
        <taxon>Pseudomonadati</taxon>
        <taxon>Myxococcota</taxon>
        <taxon>Myxococcia</taxon>
        <taxon>Myxococcales</taxon>
        <taxon>Cystobacterineae</taxon>
        <taxon>Myxococcaceae</taxon>
        <taxon>Corallococcus</taxon>
    </lineage>
</organism>
<reference evidence="2 3" key="1">
    <citation type="submission" date="2020-05" db="EMBL/GenBank/DDBJ databases">
        <authorList>
            <person name="Whitworth D."/>
        </authorList>
    </citation>
    <scope>NUCLEOTIDE SEQUENCE [LARGE SCALE GENOMIC DNA]</scope>
    <source>
        <strain evidence="2 3">CA046A</strain>
    </source>
</reference>
<dbReference type="EMBL" id="JABFJW010000266">
    <property type="protein sequence ID" value="NOK12840.1"/>
    <property type="molecule type" value="Genomic_DNA"/>
</dbReference>
<dbReference type="Proteomes" id="UP000528460">
    <property type="component" value="Unassembled WGS sequence"/>
</dbReference>
<dbReference type="Gene3D" id="2.60.120.260">
    <property type="entry name" value="Galactose-binding domain-like"/>
    <property type="match status" value="1"/>
</dbReference>
<comment type="caution">
    <text evidence="2">The sequence shown here is derived from an EMBL/GenBank/DDBJ whole genome shotgun (WGS) entry which is preliminary data.</text>
</comment>
<dbReference type="RefSeq" id="WP_171419882.1">
    <property type="nucleotide sequence ID" value="NZ_JABFJW010000266.1"/>
</dbReference>
<dbReference type="InterPro" id="IPR045619">
    <property type="entry name" value="DUF6443"/>
</dbReference>
<name>A0A7Y4JX78_9BACT</name>
<evidence type="ECO:0000259" key="1">
    <source>
        <dbReference type="Pfam" id="PF20041"/>
    </source>
</evidence>